<keyword evidence="2" id="KW-1185">Reference proteome</keyword>
<evidence type="ECO:0000313" key="1">
    <source>
        <dbReference type="EMBL" id="RNA18957.1"/>
    </source>
</evidence>
<reference evidence="1 2" key="1">
    <citation type="journal article" date="2018" name="Sci. Rep.">
        <title>Genomic signatures of local adaptation to the degree of environmental predictability in rotifers.</title>
        <authorList>
            <person name="Franch-Gras L."/>
            <person name="Hahn C."/>
            <person name="Garcia-Roger E.M."/>
            <person name="Carmona M.J."/>
            <person name="Serra M."/>
            <person name="Gomez A."/>
        </authorList>
    </citation>
    <scope>NUCLEOTIDE SEQUENCE [LARGE SCALE GENOMIC DNA]</scope>
    <source>
        <strain evidence="1">HYR1</strain>
    </source>
</reference>
<comment type="caution">
    <text evidence="1">The sequence shown here is derived from an EMBL/GenBank/DDBJ whole genome shotgun (WGS) entry which is preliminary data.</text>
</comment>
<gene>
    <name evidence="1" type="ORF">BpHYR1_018603</name>
</gene>
<sequence length="89" mass="10857">MDLLLEFSFLTIKNFIYFILFFDRVGLRGIIFSRVKGYEQSSFSQLYDFKTKFRLNQHIMNKKIYYTMESCIRHILIQNLIICHLYITI</sequence>
<dbReference type="EMBL" id="REGN01004144">
    <property type="protein sequence ID" value="RNA18957.1"/>
    <property type="molecule type" value="Genomic_DNA"/>
</dbReference>
<protein>
    <submittedName>
        <fullName evidence="1">Uncharacterized protein</fullName>
    </submittedName>
</protein>
<dbReference type="AlphaFoldDB" id="A0A3M7R5U8"/>
<name>A0A3M7R5U8_BRAPC</name>
<organism evidence="1 2">
    <name type="scientific">Brachionus plicatilis</name>
    <name type="common">Marine rotifer</name>
    <name type="synonym">Brachionus muelleri</name>
    <dbReference type="NCBI Taxonomy" id="10195"/>
    <lineage>
        <taxon>Eukaryota</taxon>
        <taxon>Metazoa</taxon>
        <taxon>Spiralia</taxon>
        <taxon>Gnathifera</taxon>
        <taxon>Rotifera</taxon>
        <taxon>Eurotatoria</taxon>
        <taxon>Monogononta</taxon>
        <taxon>Pseudotrocha</taxon>
        <taxon>Ploima</taxon>
        <taxon>Brachionidae</taxon>
        <taxon>Brachionus</taxon>
    </lineage>
</organism>
<evidence type="ECO:0000313" key="2">
    <source>
        <dbReference type="Proteomes" id="UP000276133"/>
    </source>
</evidence>
<proteinExistence type="predicted"/>
<accession>A0A3M7R5U8</accession>
<dbReference type="Proteomes" id="UP000276133">
    <property type="component" value="Unassembled WGS sequence"/>
</dbReference>